<dbReference type="EMBL" id="NJHN03000063">
    <property type="protein sequence ID" value="KAH9418478.1"/>
    <property type="molecule type" value="Genomic_DNA"/>
</dbReference>
<comment type="caution">
    <text evidence="3">The sequence shown here is derived from an EMBL/GenBank/DDBJ whole genome shotgun (WGS) entry which is preliminary data.</text>
</comment>
<reference evidence="3 4" key="1">
    <citation type="journal article" date="2018" name="J. Allergy Clin. Immunol.">
        <title>High-quality assembly of Dermatophagoides pteronyssinus genome and transcriptome reveals a wide range of novel allergens.</title>
        <authorList>
            <person name="Liu X.Y."/>
            <person name="Yang K.Y."/>
            <person name="Wang M.Q."/>
            <person name="Kwok J.S."/>
            <person name="Zeng X."/>
            <person name="Yang Z."/>
            <person name="Xiao X.J."/>
            <person name="Lau C.P."/>
            <person name="Li Y."/>
            <person name="Huang Z.M."/>
            <person name="Ba J.G."/>
            <person name="Yim A.K."/>
            <person name="Ouyang C.Y."/>
            <person name="Ngai S.M."/>
            <person name="Chan T.F."/>
            <person name="Leung E.L."/>
            <person name="Liu L."/>
            <person name="Liu Z.G."/>
            <person name="Tsui S.K."/>
        </authorList>
    </citation>
    <scope>NUCLEOTIDE SEQUENCE [LARGE SCALE GENOMIC DNA]</scope>
    <source>
        <strain evidence="3">Derp</strain>
    </source>
</reference>
<protein>
    <submittedName>
        <fullName evidence="3">Uncharacterized protein</fullName>
    </submittedName>
</protein>
<evidence type="ECO:0000256" key="1">
    <source>
        <dbReference type="SAM" id="MobiDB-lite"/>
    </source>
</evidence>
<proteinExistence type="predicted"/>
<feature type="region of interest" description="Disordered" evidence="1">
    <location>
        <begin position="404"/>
        <end position="449"/>
    </location>
</feature>
<sequence length="658" mass="73667">MEEIYIVKLKGLSPPSAPSHDSLSKDSKASFYYHTDLTAEAIRGFSYLHIFFGITVLSLSVTNLCFHENPLALEPPLGITVWCAVSFILLGFFGILTAYKRKCDLSGSIFYVKFQLILIIIVLSLTLTFAILFALDLHGPIANQFIGLNIIFSIIVESVILLLTLFTCARVLWPGCLNFCAKDWPMQPSLKRKMIIKTKVFANGIQQDKANIIQSFGPNCVISLNMPPTIASDHTLSSKNSSICSSPIYKNNLGNNKRSSLSGSTSDLTKSLSTIYALPDEQIDNNSIYCKEQITAISTNSIYYNYPVIGVSTTNLLQTFPTVRHNREQLLTTNDSKMLSNQQSSPIMYINDTSTNNSDHSWYRGSDLYSASEETDPYDTDEFDYCSTEDEIETADRTLTKEFNKMSSDDGNGTLEDESISNSSTSSSSKSEANNDEEMFNDCNRSNEMNNESMTIEDHSNNESNSEISSIKKVIDFKNKSTEMKPNIDQEAKNDYEQNVEPERFPIDQIQLKSFCATKNNSQQVLPYKKSSIIQIQSSTNPESNVLTMQDVTNLKSSKINESSSMVIPTTTTTTTIRLLNTNKTASNHNRLNINENDHVALVKNQNSNQYVTKMGNKLTSHPYLCRLRATNDEAIEQNSYSKKTIAVSKQIPDIQRV</sequence>
<evidence type="ECO:0000313" key="3">
    <source>
        <dbReference type="EMBL" id="KAH9418478.1"/>
    </source>
</evidence>
<feature type="transmembrane region" description="Helical" evidence="2">
    <location>
        <begin position="78"/>
        <end position="99"/>
    </location>
</feature>
<keyword evidence="2" id="KW-0812">Transmembrane</keyword>
<keyword evidence="2" id="KW-0472">Membrane</keyword>
<feature type="transmembrane region" description="Helical" evidence="2">
    <location>
        <begin position="111"/>
        <end position="135"/>
    </location>
</feature>
<evidence type="ECO:0000256" key="2">
    <source>
        <dbReference type="SAM" id="Phobius"/>
    </source>
</evidence>
<dbReference type="Proteomes" id="UP000887458">
    <property type="component" value="Unassembled WGS sequence"/>
</dbReference>
<accession>A0ABQ8J7B3</accession>
<keyword evidence="2" id="KW-1133">Transmembrane helix</keyword>
<feature type="compositionally biased region" description="Low complexity" evidence="1">
    <location>
        <begin position="420"/>
        <end position="432"/>
    </location>
</feature>
<name>A0ABQ8J7B3_DERPT</name>
<feature type="transmembrane region" description="Helical" evidence="2">
    <location>
        <begin position="147"/>
        <end position="173"/>
    </location>
</feature>
<evidence type="ECO:0000313" key="4">
    <source>
        <dbReference type="Proteomes" id="UP000887458"/>
    </source>
</evidence>
<organism evidence="3 4">
    <name type="scientific">Dermatophagoides pteronyssinus</name>
    <name type="common">European house dust mite</name>
    <dbReference type="NCBI Taxonomy" id="6956"/>
    <lineage>
        <taxon>Eukaryota</taxon>
        <taxon>Metazoa</taxon>
        <taxon>Ecdysozoa</taxon>
        <taxon>Arthropoda</taxon>
        <taxon>Chelicerata</taxon>
        <taxon>Arachnida</taxon>
        <taxon>Acari</taxon>
        <taxon>Acariformes</taxon>
        <taxon>Sarcoptiformes</taxon>
        <taxon>Astigmata</taxon>
        <taxon>Psoroptidia</taxon>
        <taxon>Analgoidea</taxon>
        <taxon>Pyroglyphidae</taxon>
        <taxon>Dermatophagoidinae</taxon>
        <taxon>Dermatophagoides</taxon>
    </lineage>
</organism>
<reference evidence="3 4" key="2">
    <citation type="journal article" date="2022" name="Mol. Biol. Evol.">
        <title>Comparative Genomics Reveals Insights into the Divergent Evolution of Astigmatic Mites and Household Pest Adaptations.</title>
        <authorList>
            <person name="Xiong Q."/>
            <person name="Wan A.T."/>
            <person name="Liu X."/>
            <person name="Fung C.S."/>
            <person name="Xiao X."/>
            <person name="Malainual N."/>
            <person name="Hou J."/>
            <person name="Wang L."/>
            <person name="Wang M."/>
            <person name="Yang K.Y."/>
            <person name="Cui Y."/>
            <person name="Leung E.L."/>
            <person name="Nong W."/>
            <person name="Shin S.K."/>
            <person name="Au S.W."/>
            <person name="Jeong K.Y."/>
            <person name="Chew F.T."/>
            <person name="Hui J.H."/>
            <person name="Leung T.F."/>
            <person name="Tungtrongchitr A."/>
            <person name="Zhong N."/>
            <person name="Liu Z."/>
            <person name="Tsui S.K."/>
        </authorList>
    </citation>
    <scope>NUCLEOTIDE SEQUENCE [LARGE SCALE GENOMIC DNA]</scope>
    <source>
        <strain evidence="3">Derp</strain>
    </source>
</reference>
<keyword evidence="4" id="KW-1185">Reference proteome</keyword>
<feature type="transmembrane region" description="Helical" evidence="2">
    <location>
        <begin position="47"/>
        <end position="66"/>
    </location>
</feature>
<gene>
    <name evidence="3" type="ORF">DERP_011340</name>
</gene>